<dbReference type="EMBL" id="VSSQ01068768">
    <property type="protein sequence ID" value="MPN20909.1"/>
    <property type="molecule type" value="Genomic_DNA"/>
</dbReference>
<dbReference type="InterPro" id="IPR051393">
    <property type="entry name" value="ABC_transporter_permease"/>
</dbReference>
<evidence type="ECO:0000256" key="2">
    <source>
        <dbReference type="ARBA" id="ARBA00022448"/>
    </source>
</evidence>
<dbReference type="SUPFAM" id="SSF161098">
    <property type="entry name" value="MetI-like"/>
    <property type="match status" value="1"/>
</dbReference>
<dbReference type="AlphaFoldDB" id="A0A645G538"/>
<keyword evidence="6 7" id="KW-0472">Membrane</keyword>
<name>A0A645G538_9ZZZZ</name>
<evidence type="ECO:0000256" key="7">
    <source>
        <dbReference type="SAM" id="Phobius"/>
    </source>
</evidence>
<organism evidence="8">
    <name type="scientific">bioreactor metagenome</name>
    <dbReference type="NCBI Taxonomy" id="1076179"/>
    <lineage>
        <taxon>unclassified sequences</taxon>
        <taxon>metagenomes</taxon>
        <taxon>ecological metagenomes</taxon>
    </lineage>
</organism>
<dbReference type="PANTHER" id="PTHR30193">
    <property type="entry name" value="ABC TRANSPORTER PERMEASE PROTEIN"/>
    <property type="match status" value="1"/>
</dbReference>
<gene>
    <name evidence="8" type="ORF">SDC9_168288</name>
</gene>
<evidence type="ECO:0000256" key="4">
    <source>
        <dbReference type="ARBA" id="ARBA00022692"/>
    </source>
</evidence>
<evidence type="ECO:0000313" key="8">
    <source>
        <dbReference type="EMBL" id="MPN20909.1"/>
    </source>
</evidence>
<dbReference type="Gene3D" id="1.10.3720.10">
    <property type="entry name" value="MetI-like"/>
    <property type="match status" value="1"/>
</dbReference>
<evidence type="ECO:0000256" key="1">
    <source>
        <dbReference type="ARBA" id="ARBA00004651"/>
    </source>
</evidence>
<keyword evidence="3" id="KW-1003">Cell membrane</keyword>
<feature type="transmembrane region" description="Helical" evidence="7">
    <location>
        <begin position="6"/>
        <end position="26"/>
    </location>
</feature>
<evidence type="ECO:0008006" key="9">
    <source>
        <dbReference type="Google" id="ProtNLM"/>
    </source>
</evidence>
<dbReference type="PANTHER" id="PTHR30193:SF1">
    <property type="entry name" value="ABC TRANSPORTER PERMEASE PROTEIN YESP-RELATED"/>
    <property type="match status" value="1"/>
</dbReference>
<dbReference type="GO" id="GO:0005886">
    <property type="term" value="C:plasma membrane"/>
    <property type="evidence" value="ECO:0007669"/>
    <property type="project" value="UniProtKB-SubCell"/>
</dbReference>
<keyword evidence="2" id="KW-0813">Transport</keyword>
<evidence type="ECO:0000256" key="6">
    <source>
        <dbReference type="ARBA" id="ARBA00023136"/>
    </source>
</evidence>
<keyword evidence="5 7" id="KW-1133">Transmembrane helix</keyword>
<comment type="caution">
    <text evidence="8">The sequence shown here is derived from an EMBL/GenBank/DDBJ whole genome shotgun (WGS) entry which is preliminary data.</text>
</comment>
<sequence length="90" mass="9862">MTPIIFYNLLMSLVVNLQVVVPALAVTKGGPGKSTMFMTYLMYQTGFRGRELGQAGAIAFVFFVVAAILAFILFATSKSWIYNEGGDEKK</sequence>
<accession>A0A645G538</accession>
<feature type="transmembrane region" description="Helical" evidence="7">
    <location>
        <begin position="52"/>
        <end position="75"/>
    </location>
</feature>
<evidence type="ECO:0000256" key="3">
    <source>
        <dbReference type="ARBA" id="ARBA00022475"/>
    </source>
</evidence>
<keyword evidence="4 7" id="KW-0812">Transmembrane</keyword>
<proteinExistence type="predicted"/>
<reference evidence="8" key="1">
    <citation type="submission" date="2019-08" db="EMBL/GenBank/DDBJ databases">
        <authorList>
            <person name="Kucharzyk K."/>
            <person name="Murdoch R.W."/>
            <person name="Higgins S."/>
            <person name="Loffler F."/>
        </authorList>
    </citation>
    <scope>NUCLEOTIDE SEQUENCE</scope>
</reference>
<comment type="subcellular location">
    <subcellularLocation>
        <location evidence="1">Cell membrane</location>
        <topology evidence="1">Multi-pass membrane protein</topology>
    </subcellularLocation>
</comment>
<evidence type="ECO:0000256" key="5">
    <source>
        <dbReference type="ARBA" id="ARBA00022989"/>
    </source>
</evidence>
<protein>
    <recommendedName>
        <fullName evidence="9">Lactose transport system permease protein LacF</fullName>
    </recommendedName>
</protein>
<dbReference type="InterPro" id="IPR035906">
    <property type="entry name" value="MetI-like_sf"/>
</dbReference>